<sequence>MTAIAVALLASGLVLVGCDPVQVGGFEGPAEVGAGAERHETVSYDVTGELTALRVATGAGNIEMTESARSGVRVTESLRWKGHKPVTRHPVDGGTLTLDYTCPSGDDTWHDRMCVVDYRVEIPHGLEVRADAGAGAVTLHALSGTVEARAGAGPVEADNLSGRRVTASSGTGEVRLVFSGPPDAVEVRTGTGDGVVRLPRGAYHVVTGTVTGSERIGIVDDPAAPRSVRVTSATGDIDIAQS</sequence>
<reference evidence="1 2" key="1">
    <citation type="submission" date="2020-08" db="EMBL/GenBank/DDBJ databases">
        <title>Sequencing the genomes of 1000 actinobacteria strains.</title>
        <authorList>
            <person name="Klenk H.-P."/>
        </authorList>
    </citation>
    <scope>NUCLEOTIDE SEQUENCE [LARGE SCALE GENOMIC DNA]</scope>
    <source>
        <strain evidence="1 2">DSM 43023</strain>
    </source>
</reference>
<accession>A0A7W7RWD5</accession>
<dbReference type="Gene3D" id="2.160.20.120">
    <property type="match status" value="1"/>
</dbReference>
<evidence type="ECO:0000313" key="2">
    <source>
        <dbReference type="Proteomes" id="UP000534286"/>
    </source>
</evidence>
<evidence type="ECO:0000313" key="1">
    <source>
        <dbReference type="EMBL" id="MBB4939474.1"/>
    </source>
</evidence>
<gene>
    <name evidence="1" type="ORF">FHR32_003779</name>
</gene>
<keyword evidence="2" id="KW-1185">Reference proteome</keyword>
<proteinExistence type="predicted"/>
<dbReference type="EMBL" id="JACHJU010000001">
    <property type="protein sequence ID" value="MBB4939474.1"/>
    <property type="molecule type" value="Genomic_DNA"/>
</dbReference>
<name>A0A7W7RWD5_9ACTN</name>
<organism evidence="1 2">
    <name type="scientific">Streptosporangium album</name>
    <dbReference type="NCBI Taxonomy" id="47479"/>
    <lineage>
        <taxon>Bacteria</taxon>
        <taxon>Bacillati</taxon>
        <taxon>Actinomycetota</taxon>
        <taxon>Actinomycetes</taxon>
        <taxon>Streptosporangiales</taxon>
        <taxon>Streptosporangiaceae</taxon>
        <taxon>Streptosporangium</taxon>
    </lineage>
</organism>
<dbReference type="Proteomes" id="UP000534286">
    <property type="component" value="Unassembled WGS sequence"/>
</dbReference>
<comment type="caution">
    <text evidence="1">The sequence shown here is derived from an EMBL/GenBank/DDBJ whole genome shotgun (WGS) entry which is preliminary data.</text>
</comment>
<protein>
    <recommendedName>
        <fullName evidence="3">Adhesin domain-containing protein</fullName>
    </recommendedName>
</protein>
<dbReference type="RefSeq" id="WP_184755450.1">
    <property type="nucleotide sequence ID" value="NZ_BAABEK010000097.1"/>
</dbReference>
<evidence type="ECO:0008006" key="3">
    <source>
        <dbReference type="Google" id="ProtNLM"/>
    </source>
</evidence>
<dbReference type="AlphaFoldDB" id="A0A7W7RWD5"/>